<evidence type="ECO:0000256" key="1">
    <source>
        <dbReference type="ARBA" id="ARBA00004479"/>
    </source>
</evidence>
<organism evidence="9 10">
    <name type="scientific">Adineta ricciae</name>
    <name type="common">Rotifer</name>
    <dbReference type="NCBI Taxonomy" id="249248"/>
    <lineage>
        <taxon>Eukaryota</taxon>
        <taxon>Metazoa</taxon>
        <taxon>Spiralia</taxon>
        <taxon>Gnathifera</taxon>
        <taxon>Rotifera</taxon>
        <taxon>Eurotatoria</taxon>
        <taxon>Bdelloidea</taxon>
        <taxon>Adinetida</taxon>
        <taxon>Adinetidae</taxon>
        <taxon>Adineta</taxon>
    </lineage>
</organism>
<dbReference type="InterPro" id="IPR013106">
    <property type="entry name" value="Ig_V-set"/>
</dbReference>
<keyword evidence="2 6" id="KW-0472">Membrane</keyword>
<dbReference type="Proteomes" id="UP000663828">
    <property type="component" value="Unassembled WGS sequence"/>
</dbReference>
<dbReference type="SUPFAM" id="SSF48726">
    <property type="entry name" value="Immunoglobulin"/>
    <property type="match status" value="4"/>
</dbReference>
<dbReference type="PROSITE" id="PS50835">
    <property type="entry name" value="IG_LIKE"/>
    <property type="match status" value="3"/>
</dbReference>
<proteinExistence type="predicted"/>
<keyword evidence="5" id="KW-0393">Immunoglobulin domain</keyword>
<dbReference type="GO" id="GO:0005911">
    <property type="term" value="C:cell-cell junction"/>
    <property type="evidence" value="ECO:0007669"/>
    <property type="project" value="TreeGrafter"/>
</dbReference>
<feature type="domain" description="Ig-like" evidence="8">
    <location>
        <begin position="264"/>
        <end position="342"/>
    </location>
</feature>
<comment type="subcellular location">
    <subcellularLocation>
        <location evidence="1">Membrane</location>
        <topology evidence="1">Single-pass type I membrane protein</topology>
    </subcellularLocation>
</comment>
<keyword evidence="4" id="KW-0325">Glycoprotein</keyword>
<dbReference type="InterPro" id="IPR051275">
    <property type="entry name" value="Cell_adhesion_signaling"/>
</dbReference>
<comment type="caution">
    <text evidence="9">The sequence shown here is derived from an EMBL/GenBank/DDBJ whole genome shotgun (WGS) entry which is preliminary data.</text>
</comment>
<dbReference type="GO" id="GO:0098609">
    <property type="term" value="P:cell-cell adhesion"/>
    <property type="evidence" value="ECO:0007669"/>
    <property type="project" value="TreeGrafter"/>
</dbReference>
<sequence length="712" mass="81414">MTGSYPFPLLLSLFVSLTTTLVYTLEQNNRRVDQKILIGPKHINTYPGETVQFPCIVSKQSNAVVTWCWNDFCTLGKTQFLHRETVRNDVINVYQYTAYPRFRLSINERLNHYNLSIIHVSNKDEGIFQCQVQRTMNANEARSERVHLTIIAPPTDEPTLILPNTPLRQGQPANITCLSAPSKPAATLSLYRNDELIDELATSSIVSYELDATTNRNITKLTYRINNPDSEWNNVLIKCRQMYKIDKKTSNFDVTARIQVHYKPKARIESQNRYPLTINSTASFRCIIHGNPEPKLRWFANSMDLTSLTSPTINIPLSKHVHNHSIGCTAINSVGTTNTSIRLLVRCKQIKHSFCLYWYFSLFYVSTDPPILVVRPPKVVVLDLHSKSSLNPTILRCIVDSYPRAKIIWSRYGEMVGEGSTFNLENITKREQQGIYSYRIETDGYDTIKHDFVLYIKGKPLVYIHESRQFSHLFECQVYSSSPILSVTWKLNDRPIQSNDQLSTSTTCEENVCTSKLLYDYRKLVPSSQTLNHLSCIGENEFGIEQSRLYQLNTSNDPSMILVSILLSTFLLIIIFSLIAIYCCCRARLVRRRQENAKAKKLPLVFDEHYSINELLKEVGSLKTCNTSLNNTDQLSLKMESADHLLTKLFNKNTQQFLDNLSSESSTNSSSFHSKSTTTISNHEYSPRLTGTTEFTYFGRSPLYSCQDGMNV</sequence>
<evidence type="ECO:0000256" key="7">
    <source>
        <dbReference type="SAM" id="SignalP"/>
    </source>
</evidence>
<dbReference type="EMBL" id="CAJNOR010000665">
    <property type="protein sequence ID" value="CAF0976163.1"/>
    <property type="molecule type" value="Genomic_DNA"/>
</dbReference>
<feature type="chain" id="PRO_5032577489" description="Ig-like domain-containing protein" evidence="7">
    <location>
        <begin position="25"/>
        <end position="712"/>
    </location>
</feature>
<keyword evidence="6" id="KW-0812">Transmembrane</keyword>
<keyword evidence="3" id="KW-1015">Disulfide bond</keyword>
<keyword evidence="7" id="KW-0732">Signal</keyword>
<reference evidence="9" key="1">
    <citation type="submission" date="2021-02" db="EMBL/GenBank/DDBJ databases">
        <authorList>
            <person name="Nowell W R."/>
        </authorList>
    </citation>
    <scope>NUCLEOTIDE SEQUENCE</scope>
</reference>
<evidence type="ECO:0000259" key="8">
    <source>
        <dbReference type="PROSITE" id="PS50835"/>
    </source>
</evidence>
<keyword evidence="6" id="KW-1133">Transmembrane helix</keyword>
<dbReference type="InterPro" id="IPR013783">
    <property type="entry name" value="Ig-like_fold"/>
</dbReference>
<dbReference type="Gene3D" id="2.60.40.10">
    <property type="entry name" value="Immunoglobulins"/>
    <property type="match status" value="4"/>
</dbReference>
<feature type="signal peptide" evidence="7">
    <location>
        <begin position="1"/>
        <end position="24"/>
    </location>
</feature>
<evidence type="ECO:0000256" key="4">
    <source>
        <dbReference type="ARBA" id="ARBA00023180"/>
    </source>
</evidence>
<evidence type="ECO:0000313" key="10">
    <source>
        <dbReference type="Proteomes" id="UP000663828"/>
    </source>
</evidence>
<evidence type="ECO:0000256" key="2">
    <source>
        <dbReference type="ARBA" id="ARBA00023136"/>
    </source>
</evidence>
<dbReference type="GO" id="GO:0005886">
    <property type="term" value="C:plasma membrane"/>
    <property type="evidence" value="ECO:0007669"/>
    <property type="project" value="TreeGrafter"/>
</dbReference>
<dbReference type="Pfam" id="PF07686">
    <property type="entry name" value="V-set"/>
    <property type="match status" value="1"/>
</dbReference>
<evidence type="ECO:0000313" key="9">
    <source>
        <dbReference type="EMBL" id="CAF0976163.1"/>
    </source>
</evidence>
<dbReference type="GO" id="GO:0050839">
    <property type="term" value="F:cell adhesion molecule binding"/>
    <property type="evidence" value="ECO:0007669"/>
    <property type="project" value="TreeGrafter"/>
</dbReference>
<evidence type="ECO:0000256" key="5">
    <source>
        <dbReference type="ARBA" id="ARBA00023319"/>
    </source>
</evidence>
<dbReference type="PANTHER" id="PTHR11640:SF31">
    <property type="entry name" value="IRREGULAR CHIASM C-ROUGHEST PROTEIN-RELATED"/>
    <property type="match status" value="1"/>
</dbReference>
<protein>
    <recommendedName>
        <fullName evidence="8">Ig-like domain-containing protein</fullName>
    </recommendedName>
</protein>
<feature type="domain" description="Ig-like" evidence="8">
    <location>
        <begin position="34"/>
        <end position="149"/>
    </location>
</feature>
<evidence type="ECO:0000256" key="3">
    <source>
        <dbReference type="ARBA" id="ARBA00023157"/>
    </source>
</evidence>
<dbReference type="InterPro" id="IPR003599">
    <property type="entry name" value="Ig_sub"/>
</dbReference>
<keyword evidence="10" id="KW-1185">Reference proteome</keyword>
<dbReference type="InterPro" id="IPR007110">
    <property type="entry name" value="Ig-like_dom"/>
</dbReference>
<feature type="domain" description="Ig-like" evidence="8">
    <location>
        <begin position="377"/>
        <end position="486"/>
    </location>
</feature>
<feature type="transmembrane region" description="Helical" evidence="6">
    <location>
        <begin position="560"/>
        <end position="585"/>
    </location>
</feature>
<dbReference type="InterPro" id="IPR036179">
    <property type="entry name" value="Ig-like_dom_sf"/>
</dbReference>
<evidence type="ECO:0000256" key="6">
    <source>
        <dbReference type="SAM" id="Phobius"/>
    </source>
</evidence>
<gene>
    <name evidence="9" type="ORF">XAT740_LOCUS11934</name>
</gene>
<accession>A0A814F3N0</accession>
<dbReference type="AlphaFoldDB" id="A0A814F3N0"/>
<dbReference type="PANTHER" id="PTHR11640">
    <property type="entry name" value="NEPHRIN"/>
    <property type="match status" value="1"/>
</dbReference>
<dbReference type="SMART" id="SM00409">
    <property type="entry name" value="IG"/>
    <property type="match status" value="2"/>
</dbReference>
<name>A0A814F3N0_ADIRI</name>